<dbReference type="Pfam" id="PF12872">
    <property type="entry name" value="OST-HTH"/>
    <property type="match status" value="1"/>
</dbReference>
<dbReference type="SUPFAM" id="SSF63748">
    <property type="entry name" value="Tudor/PWWP/MBT"/>
    <property type="match status" value="1"/>
</dbReference>
<evidence type="ECO:0000256" key="4">
    <source>
        <dbReference type="ARBA" id="ARBA00022871"/>
    </source>
</evidence>
<evidence type="ECO:0000259" key="6">
    <source>
        <dbReference type="PROSITE" id="PS51644"/>
    </source>
</evidence>
<feature type="compositionally biased region" description="Polar residues" evidence="5">
    <location>
        <begin position="136"/>
        <end position="147"/>
    </location>
</feature>
<dbReference type="Gene3D" id="3.30.420.610">
    <property type="entry name" value="LOTUS domain-like"/>
    <property type="match status" value="1"/>
</dbReference>
<dbReference type="InterPro" id="IPR041966">
    <property type="entry name" value="LOTUS-like"/>
</dbReference>
<dbReference type="HOGENOM" id="CLU_525055_0_0_1"/>
<accession>B4J761</accession>
<dbReference type="InterPro" id="IPR035437">
    <property type="entry name" value="SNase_OB-fold_sf"/>
</dbReference>
<dbReference type="CDD" id="cd09972">
    <property type="entry name" value="LOTUS_TDRD_OSKAR"/>
    <property type="match status" value="1"/>
</dbReference>
<dbReference type="InterPro" id="IPR025605">
    <property type="entry name" value="OST-HTH/LOTUS_dom"/>
</dbReference>
<evidence type="ECO:0000256" key="3">
    <source>
        <dbReference type="ARBA" id="ARBA00022737"/>
    </source>
</evidence>
<dbReference type="AlphaFoldDB" id="B4J761"/>
<reference evidence="7 8" key="1">
    <citation type="journal article" date="2007" name="Nature">
        <title>Evolution of genes and genomes on the Drosophila phylogeny.</title>
        <authorList>
            <consortium name="Drosophila 12 Genomes Consortium"/>
            <person name="Clark A.G."/>
            <person name="Eisen M.B."/>
            <person name="Smith D.R."/>
            <person name="Bergman C.M."/>
            <person name="Oliver B."/>
            <person name="Markow T.A."/>
            <person name="Kaufman T.C."/>
            <person name="Kellis M."/>
            <person name="Gelbart W."/>
            <person name="Iyer V.N."/>
            <person name="Pollard D.A."/>
            <person name="Sackton T.B."/>
            <person name="Larracuente A.M."/>
            <person name="Singh N.D."/>
            <person name="Abad J.P."/>
            <person name="Abt D.N."/>
            <person name="Adryan B."/>
            <person name="Aguade M."/>
            <person name="Akashi H."/>
            <person name="Anderson W.W."/>
            <person name="Aquadro C.F."/>
            <person name="Ardell D.H."/>
            <person name="Arguello R."/>
            <person name="Artieri C.G."/>
            <person name="Barbash D.A."/>
            <person name="Barker D."/>
            <person name="Barsanti P."/>
            <person name="Batterham P."/>
            <person name="Batzoglou S."/>
            <person name="Begun D."/>
            <person name="Bhutkar A."/>
            <person name="Blanco E."/>
            <person name="Bosak S.A."/>
            <person name="Bradley R.K."/>
            <person name="Brand A.D."/>
            <person name="Brent M.R."/>
            <person name="Brooks A.N."/>
            <person name="Brown R.H."/>
            <person name="Butlin R.K."/>
            <person name="Caggese C."/>
            <person name="Calvi B.R."/>
            <person name="Bernardo de Carvalho A."/>
            <person name="Caspi A."/>
            <person name="Castrezana S."/>
            <person name="Celniker S.E."/>
            <person name="Chang J.L."/>
            <person name="Chapple C."/>
            <person name="Chatterji S."/>
            <person name="Chinwalla A."/>
            <person name="Civetta A."/>
            <person name="Clifton S.W."/>
            <person name="Comeron J.M."/>
            <person name="Costello J.C."/>
            <person name="Coyne J.A."/>
            <person name="Daub J."/>
            <person name="David R.G."/>
            <person name="Delcher A.L."/>
            <person name="Delehaunty K."/>
            <person name="Do C.B."/>
            <person name="Ebling H."/>
            <person name="Edwards K."/>
            <person name="Eickbush T."/>
            <person name="Evans J.D."/>
            <person name="Filipski A."/>
            <person name="Findeiss S."/>
            <person name="Freyhult E."/>
            <person name="Fulton L."/>
            <person name="Fulton R."/>
            <person name="Garcia A.C."/>
            <person name="Gardiner A."/>
            <person name="Garfield D.A."/>
            <person name="Garvin B.E."/>
            <person name="Gibson G."/>
            <person name="Gilbert D."/>
            <person name="Gnerre S."/>
            <person name="Godfrey J."/>
            <person name="Good R."/>
            <person name="Gotea V."/>
            <person name="Gravely B."/>
            <person name="Greenberg A.J."/>
            <person name="Griffiths-Jones S."/>
            <person name="Gross S."/>
            <person name="Guigo R."/>
            <person name="Gustafson E.A."/>
            <person name="Haerty W."/>
            <person name="Hahn M.W."/>
            <person name="Halligan D.L."/>
            <person name="Halpern A.L."/>
            <person name="Halter G.M."/>
            <person name="Han M.V."/>
            <person name="Heger A."/>
            <person name="Hillier L."/>
            <person name="Hinrichs A.S."/>
            <person name="Holmes I."/>
            <person name="Hoskins R.A."/>
            <person name="Hubisz M.J."/>
            <person name="Hultmark D."/>
            <person name="Huntley M.A."/>
            <person name="Jaffe D.B."/>
            <person name="Jagadeeshan S."/>
            <person name="Jeck W.R."/>
            <person name="Johnson J."/>
            <person name="Jones C.D."/>
            <person name="Jordan W.C."/>
            <person name="Karpen G.H."/>
            <person name="Kataoka E."/>
            <person name="Keightley P.D."/>
            <person name="Kheradpour P."/>
            <person name="Kirkness E.F."/>
            <person name="Koerich L.B."/>
            <person name="Kristiansen K."/>
            <person name="Kudrna D."/>
            <person name="Kulathinal R.J."/>
            <person name="Kumar S."/>
            <person name="Kwok R."/>
            <person name="Lander E."/>
            <person name="Langley C.H."/>
            <person name="Lapoint R."/>
            <person name="Lazzaro B.P."/>
            <person name="Lee S.J."/>
            <person name="Levesque L."/>
            <person name="Li R."/>
            <person name="Lin C.F."/>
            <person name="Lin M.F."/>
            <person name="Lindblad-Toh K."/>
            <person name="Llopart A."/>
            <person name="Long M."/>
            <person name="Low L."/>
            <person name="Lozovsky E."/>
            <person name="Lu J."/>
            <person name="Luo M."/>
            <person name="Machado C.A."/>
            <person name="Makalowski W."/>
            <person name="Marzo M."/>
            <person name="Matsuda M."/>
            <person name="Matzkin L."/>
            <person name="McAllister B."/>
            <person name="McBride C.S."/>
            <person name="McKernan B."/>
            <person name="McKernan K."/>
            <person name="Mendez-Lago M."/>
            <person name="Minx P."/>
            <person name="Mollenhauer M.U."/>
            <person name="Montooth K."/>
            <person name="Mount S.M."/>
            <person name="Mu X."/>
            <person name="Myers E."/>
            <person name="Negre B."/>
            <person name="Newfeld S."/>
            <person name="Nielsen R."/>
            <person name="Noor M.A."/>
            <person name="O'Grady P."/>
            <person name="Pachter L."/>
            <person name="Papaceit M."/>
            <person name="Parisi M.J."/>
            <person name="Parisi M."/>
            <person name="Parts L."/>
            <person name="Pedersen J.S."/>
            <person name="Pesole G."/>
            <person name="Phillippy A.M."/>
            <person name="Ponting C.P."/>
            <person name="Pop M."/>
            <person name="Porcelli D."/>
            <person name="Powell J.R."/>
            <person name="Prohaska S."/>
            <person name="Pruitt K."/>
            <person name="Puig M."/>
            <person name="Quesneville H."/>
            <person name="Ram K.R."/>
            <person name="Rand D."/>
            <person name="Rasmussen M.D."/>
            <person name="Reed L.K."/>
            <person name="Reenan R."/>
            <person name="Reily A."/>
            <person name="Remington K.A."/>
            <person name="Rieger T.T."/>
            <person name="Ritchie M.G."/>
            <person name="Robin C."/>
            <person name="Rogers Y.H."/>
            <person name="Rohde C."/>
            <person name="Rozas J."/>
            <person name="Rubenfield M.J."/>
            <person name="Ruiz A."/>
            <person name="Russo S."/>
            <person name="Salzberg S.L."/>
            <person name="Sanchez-Gracia A."/>
            <person name="Saranga D.J."/>
            <person name="Sato H."/>
            <person name="Schaeffer S.W."/>
            <person name="Schatz M.C."/>
            <person name="Schlenke T."/>
            <person name="Schwartz R."/>
            <person name="Segarra C."/>
            <person name="Singh R.S."/>
            <person name="Sirot L."/>
            <person name="Sirota M."/>
            <person name="Sisneros N.B."/>
            <person name="Smith C.D."/>
            <person name="Smith T.F."/>
            <person name="Spieth J."/>
            <person name="Stage D.E."/>
            <person name="Stark A."/>
            <person name="Stephan W."/>
            <person name="Strausberg R.L."/>
            <person name="Strempel S."/>
            <person name="Sturgill D."/>
            <person name="Sutton G."/>
            <person name="Sutton G.G."/>
            <person name="Tao W."/>
            <person name="Teichmann S."/>
            <person name="Tobari Y.N."/>
            <person name="Tomimura Y."/>
            <person name="Tsolas J.M."/>
            <person name="Valente V.L."/>
            <person name="Venter E."/>
            <person name="Venter J.C."/>
            <person name="Vicario S."/>
            <person name="Vieira F.G."/>
            <person name="Vilella A.J."/>
            <person name="Villasante A."/>
            <person name="Walenz B."/>
            <person name="Wang J."/>
            <person name="Wasserman M."/>
            <person name="Watts T."/>
            <person name="Wilson D."/>
            <person name="Wilson R.K."/>
            <person name="Wing R.A."/>
            <person name="Wolfner M.F."/>
            <person name="Wong A."/>
            <person name="Wong G.K."/>
            <person name="Wu C.I."/>
            <person name="Wu G."/>
            <person name="Yamamoto D."/>
            <person name="Yang H.P."/>
            <person name="Yang S.P."/>
            <person name="Yorke J.A."/>
            <person name="Yoshida K."/>
            <person name="Zdobnov E."/>
            <person name="Zhang P."/>
            <person name="Zhang Y."/>
            <person name="Zimin A.V."/>
            <person name="Baldwin J."/>
            <person name="Abdouelleil A."/>
            <person name="Abdulkadir J."/>
            <person name="Abebe A."/>
            <person name="Abera B."/>
            <person name="Abreu J."/>
            <person name="Acer S.C."/>
            <person name="Aftuck L."/>
            <person name="Alexander A."/>
            <person name="An P."/>
            <person name="Anderson E."/>
            <person name="Anderson S."/>
            <person name="Arachi H."/>
            <person name="Azer M."/>
            <person name="Bachantsang P."/>
            <person name="Barry A."/>
            <person name="Bayul T."/>
            <person name="Berlin A."/>
            <person name="Bessette D."/>
            <person name="Bloom T."/>
            <person name="Blye J."/>
            <person name="Boguslavskiy L."/>
            <person name="Bonnet C."/>
            <person name="Boukhgalter B."/>
            <person name="Bourzgui I."/>
            <person name="Brown A."/>
            <person name="Cahill P."/>
            <person name="Channer S."/>
            <person name="Cheshatsang Y."/>
            <person name="Chuda L."/>
            <person name="Citroen M."/>
            <person name="Collymore A."/>
            <person name="Cooke P."/>
            <person name="Costello M."/>
            <person name="D'Aco K."/>
            <person name="Daza R."/>
            <person name="De Haan G."/>
            <person name="DeGray S."/>
            <person name="DeMaso C."/>
            <person name="Dhargay N."/>
            <person name="Dooley K."/>
            <person name="Dooley E."/>
            <person name="Doricent M."/>
            <person name="Dorje P."/>
            <person name="Dorjee K."/>
            <person name="Dupes A."/>
            <person name="Elong R."/>
            <person name="Falk J."/>
            <person name="Farina A."/>
            <person name="Faro S."/>
            <person name="Ferguson D."/>
            <person name="Fisher S."/>
            <person name="Foley C.D."/>
            <person name="Franke A."/>
            <person name="Friedrich D."/>
            <person name="Gadbois L."/>
            <person name="Gearin G."/>
            <person name="Gearin C.R."/>
            <person name="Giannoukos G."/>
            <person name="Goode T."/>
            <person name="Graham J."/>
            <person name="Grandbois E."/>
            <person name="Grewal S."/>
            <person name="Gyaltsen K."/>
            <person name="Hafez N."/>
            <person name="Hagos B."/>
            <person name="Hall J."/>
            <person name="Henson C."/>
            <person name="Hollinger A."/>
            <person name="Honan T."/>
            <person name="Huard M.D."/>
            <person name="Hughes L."/>
            <person name="Hurhula B."/>
            <person name="Husby M.E."/>
            <person name="Kamat A."/>
            <person name="Kanga B."/>
            <person name="Kashin S."/>
            <person name="Khazanovich D."/>
            <person name="Kisner P."/>
            <person name="Lance K."/>
            <person name="Lara M."/>
            <person name="Lee W."/>
            <person name="Lennon N."/>
            <person name="Letendre F."/>
            <person name="LeVine R."/>
            <person name="Lipovsky A."/>
            <person name="Liu X."/>
            <person name="Liu J."/>
            <person name="Liu S."/>
            <person name="Lokyitsang T."/>
            <person name="Lokyitsang Y."/>
            <person name="Lubonja R."/>
            <person name="Lui A."/>
            <person name="MacDonald P."/>
            <person name="Magnisalis V."/>
            <person name="Maru K."/>
            <person name="Matthews C."/>
            <person name="McCusker W."/>
            <person name="McDonough S."/>
            <person name="Mehta T."/>
            <person name="Meldrim J."/>
            <person name="Meneus L."/>
            <person name="Mihai O."/>
            <person name="Mihalev A."/>
            <person name="Mihova T."/>
            <person name="Mittelman R."/>
            <person name="Mlenga V."/>
            <person name="Montmayeur A."/>
            <person name="Mulrain L."/>
            <person name="Navidi A."/>
            <person name="Naylor J."/>
            <person name="Negash T."/>
            <person name="Nguyen T."/>
            <person name="Nguyen N."/>
            <person name="Nicol R."/>
            <person name="Norbu C."/>
            <person name="Norbu N."/>
            <person name="Novod N."/>
            <person name="O'Neill B."/>
            <person name="Osman S."/>
            <person name="Markiewicz E."/>
            <person name="Oyono O.L."/>
            <person name="Patti C."/>
            <person name="Phunkhang P."/>
            <person name="Pierre F."/>
            <person name="Priest M."/>
            <person name="Raghuraman S."/>
            <person name="Rege F."/>
            <person name="Reyes R."/>
            <person name="Rise C."/>
            <person name="Rogov P."/>
            <person name="Ross K."/>
            <person name="Ryan E."/>
            <person name="Settipalli S."/>
            <person name="Shea T."/>
            <person name="Sherpa N."/>
            <person name="Shi L."/>
            <person name="Shih D."/>
            <person name="Sparrow T."/>
            <person name="Spaulding J."/>
            <person name="Stalker J."/>
            <person name="Stange-Thomann N."/>
            <person name="Stavropoulos S."/>
            <person name="Stone C."/>
            <person name="Strader C."/>
            <person name="Tesfaye S."/>
            <person name="Thomson T."/>
            <person name="Thoulutsang Y."/>
            <person name="Thoulutsang D."/>
            <person name="Topham K."/>
            <person name="Topping I."/>
            <person name="Tsamla T."/>
            <person name="Vassiliev H."/>
            <person name="Vo A."/>
            <person name="Wangchuk T."/>
            <person name="Wangdi T."/>
            <person name="Weiand M."/>
            <person name="Wilkinson J."/>
            <person name="Wilson A."/>
            <person name="Yadav S."/>
            <person name="Young G."/>
            <person name="Yu Q."/>
            <person name="Zembek L."/>
            <person name="Zhong D."/>
            <person name="Zimmer A."/>
            <person name="Zwirko Z."/>
            <person name="Jaffe D.B."/>
            <person name="Alvarez P."/>
            <person name="Brockman W."/>
            <person name="Butler J."/>
            <person name="Chin C."/>
            <person name="Gnerre S."/>
            <person name="Grabherr M."/>
            <person name="Kleber M."/>
            <person name="Mauceli E."/>
            <person name="MacCallum I."/>
        </authorList>
    </citation>
    <scope>NUCLEOTIDE SEQUENCE [LARGE SCALE GENOMIC DNA]</scope>
    <source>
        <strain evidence="8">Tucson 15287-2541.00</strain>
    </source>
</reference>
<dbReference type="GO" id="GO:0043186">
    <property type="term" value="C:P granule"/>
    <property type="evidence" value="ECO:0007669"/>
    <property type="project" value="TreeGrafter"/>
</dbReference>
<sequence length="519" mass="59445">MNEQSILSYVKKVIRALIISSPDRMTVEQLKRDYASEEGSPVPFYKLGFKDIECFLNSISDTVTLVGCGPMAQVCAKRHEKTAHIESLVQCQKKQRNRPRNRGQPNSKFWYPSEISDIVFVNEQTKRCNSNNNNNGSWRQAQLSADQRSSNWNNNRHSRQCSNRAPAEKSVGGISSIRNSVSKLSIANVDDESSSDESNINENCIPKGKIIVKSDEAQKQPDIRANTMEKSEFIVPPSDEACDDANCQKYSSNLRKAEVVPKLKTKWEEPVVHYVSSDEGNESDAIPAYAVDDRVFGMEYPKDVVRFNQQLPQRNIHNKFKLEDRIEVQLVTVASPHIFHFWTHDAEYEDYKNMADYMQQFYNNIDEIKYNMPSFLIMPDHLGAIRFRDSVWHRVQVLSIKAGSKNNIEAKLVDTGERLWICPTQIKFLSKEFAKLPPQCWPGRLACVAPRHGQHFSVEASNYFYDLVCYRRLYARIEKINDANATLHMILVDPDAAFLTKNINLALIESGSVRRSYTI</sequence>
<dbReference type="Pfam" id="PF00567">
    <property type="entry name" value="TUDOR"/>
    <property type="match status" value="1"/>
</dbReference>
<evidence type="ECO:0000313" key="8">
    <source>
        <dbReference type="Proteomes" id="UP000001070"/>
    </source>
</evidence>
<dbReference type="eggNOG" id="KOG2039">
    <property type="taxonomic scope" value="Eukaryota"/>
</dbReference>
<evidence type="ECO:0000256" key="1">
    <source>
        <dbReference type="ARBA" id="ARBA00004496"/>
    </source>
</evidence>
<dbReference type="InterPro" id="IPR050621">
    <property type="entry name" value="Tudor_domain_containing"/>
</dbReference>
<evidence type="ECO:0000256" key="5">
    <source>
        <dbReference type="SAM" id="MobiDB-lite"/>
    </source>
</evidence>
<comment type="subcellular location">
    <subcellularLocation>
        <location evidence="1">Cytoplasm</location>
    </subcellularLocation>
</comment>
<dbReference type="STRING" id="7222.B4J761"/>
<dbReference type="InParanoid" id="B4J761"/>
<feature type="region of interest" description="Disordered" evidence="5">
    <location>
        <begin position="129"/>
        <end position="171"/>
    </location>
</feature>
<dbReference type="PANTHER" id="PTHR22948">
    <property type="entry name" value="TUDOR DOMAIN CONTAINING PROTEIN"/>
    <property type="match status" value="1"/>
</dbReference>
<dbReference type="GO" id="GO:0034587">
    <property type="term" value="P:piRNA processing"/>
    <property type="evidence" value="ECO:0007669"/>
    <property type="project" value="TreeGrafter"/>
</dbReference>
<keyword evidence="2" id="KW-0963">Cytoplasm</keyword>
<evidence type="ECO:0000256" key="2">
    <source>
        <dbReference type="ARBA" id="ARBA00022490"/>
    </source>
</evidence>
<keyword evidence="8" id="KW-1185">Reference proteome</keyword>
<dbReference type="OMA" id="LAFITQW"/>
<gene>
    <name evidence="7" type="primary">Dgri\GH20095</name>
    <name evidence="7" type="ORF">Dgri_GH20095</name>
</gene>
<protein>
    <submittedName>
        <fullName evidence="7">GH20095</fullName>
    </submittedName>
</protein>
<dbReference type="Gene3D" id="2.40.50.90">
    <property type="match status" value="1"/>
</dbReference>
<dbReference type="OrthoDB" id="10034606at2759"/>
<keyword evidence="3" id="KW-0677">Repeat</keyword>
<proteinExistence type="predicted"/>
<dbReference type="PROSITE" id="PS51644">
    <property type="entry name" value="HTH_OST"/>
    <property type="match status" value="1"/>
</dbReference>
<dbReference type="SMR" id="B4J761"/>
<dbReference type="Proteomes" id="UP000001070">
    <property type="component" value="Unassembled WGS sequence"/>
</dbReference>
<dbReference type="FunCoup" id="B4J761">
    <property type="interactions" value="10"/>
</dbReference>
<dbReference type="InterPro" id="IPR002999">
    <property type="entry name" value="Tudor"/>
</dbReference>
<feature type="domain" description="HTH OST-type" evidence="6">
    <location>
        <begin position="6"/>
        <end position="80"/>
    </location>
</feature>
<dbReference type="PANTHER" id="PTHR22948:SF29">
    <property type="entry name" value="FI02030P-RELATED"/>
    <property type="match status" value="1"/>
</dbReference>
<evidence type="ECO:0000313" key="7">
    <source>
        <dbReference type="EMBL" id="EDW02079.1"/>
    </source>
</evidence>
<dbReference type="GO" id="GO:0007283">
    <property type="term" value="P:spermatogenesis"/>
    <property type="evidence" value="ECO:0007669"/>
    <property type="project" value="UniProtKB-KW"/>
</dbReference>
<dbReference type="GO" id="GO:0030719">
    <property type="term" value="P:P granule organization"/>
    <property type="evidence" value="ECO:0007669"/>
    <property type="project" value="TreeGrafter"/>
</dbReference>
<name>B4J761_DROGR</name>
<dbReference type="Gene3D" id="2.30.30.140">
    <property type="match status" value="1"/>
</dbReference>
<organism evidence="8">
    <name type="scientific">Drosophila grimshawi</name>
    <name type="common">Hawaiian fruit fly</name>
    <name type="synonym">Idiomyia grimshawi</name>
    <dbReference type="NCBI Taxonomy" id="7222"/>
    <lineage>
        <taxon>Eukaryota</taxon>
        <taxon>Metazoa</taxon>
        <taxon>Ecdysozoa</taxon>
        <taxon>Arthropoda</taxon>
        <taxon>Hexapoda</taxon>
        <taxon>Insecta</taxon>
        <taxon>Pterygota</taxon>
        <taxon>Neoptera</taxon>
        <taxon>Endopterygota</taxon>
        <taxon>Diptera</taxon>
        <taxon>Brachycera</taxon>
        <taxon>Muscomorpha</taxon>
        <taxon>Ephydroidea</taxon>
        <taxon>Drosophilidae</taxon>
        <taxon>Drosophila</taxon>
        <taxon>Hawaiian Drosophila</taxon>
    </lineage>
</organism>
<dbReference type="PhylomeDB" id="B4J761"/>
<dbReference type="EMBL" id="CH916367">
    <property type="protein sequence ID" value="EDW02079.1"/>
    <property type="molecule type" value="Genomic_DNA"/>
</dbReference>
<keyword evidence="4" id="KW-0744">Spermatogenesis</keyword>
<keyword evidence="4" id="KW-0221">Differentiation</keyword>